<dbReference type="EMBL" id="CP033019">
    <property type="protein sequence ID" value="AYM78580.1"/>
    <property type="molecule type" value="Genomic_DNA"/>
</dbReference>
<dbReference type="AlphaFoldDB" id="A0A3G2EFF8"/>
<organism evidence="2 3">
    <name type="scientific">Janthinobacterium agaricidamnosum</name>
    <dbReference type="NCBI Taxonomy" id="55508"/>
    <lineage>
        <taxon>Bacteria</taxon>
        <taxon>Pseudomonadati</taxon>
        <taxon>Pseudomonadota</taxon>
        <taxon>Betaproteobacteria</taxon>
        <taxon>Burkholderiales</taxon>
        <taxon>Oxalobacteraceae</taxon>
        <taxon>Janthinobacterium</taxon>
    </lineage>
</organism>
<dbReference type="Pfam" id="PF24390">
    <property type="entry name" value="PRTase-CE"/>
    <property type="match status" value="1"/>
</dbReference>
<evidence type="ECO:0000313" key="2">
    <source>
        <dbReference type="EMBL" id="AYM78580.1"/>
    </source>
</evidence>
<evidence type="ECO:0000259" key="1">
    <source>
        <dbReference type="Pfam" id="PF24390"/>
    </source>
</evidence>
<evidence type="ECO:0000313" key="3">
    <source>
        <dbReference type="Proteomes" id="UP000279594"/>
    </source>
</evidence>
<accession>A0A3G2EFF8</accession>
<dbReference type="InterPro" id="IPR056920">
    <property type="entry name" value="PRTase-CE"/>
</dbReference>
<gene>
    <name evidence="2" type="ORF">D9M09_24345</name>
</gene>
<keyword evidence="3" id="KW-1185">Reference proteome</keyword>
<feature type="domain" description="PRTase-CE" evidence="1">
    <location>
        <begin position="31"/>
        <end position="331"/>
    </location>
</feature>
<dbReference type="RefSeq" id="WP_121670575.1">
    <property type="nucleotide sequence ID" value="NZ_CP033019.1"/>
</dbReference>
<dbReference type="Proteomes" id="UP000279594">
    <property type="component" value="Chromosome"/>
</dbReference>
<name>A0A3G2EFF8_9BURK</name>
<reference evidence="2 3" key="1">
    <citation type="submission" date="2018-10" db="EMBL/GenBank/DDBJ databases">
        <title>Effects of UV and annual dynamics of microbial communities in freshwater RAS systems.</title>
        <authorList>
            <person name="Bekkelund A.K."/>
            <person name="Hansen B.R."/>
            <person name="Stokken H."/>
            <person name="Eriksen B.F."/>
            <person name="Kashulin N.A."/>
        </authorList>
    </citation>
    <scope>NUCLEOTIDE SEQUENCE [LARGE SCALE GENOMIC DNA]</scope>
    <source>
        <strain evidence="2 3">BHSEK</strain>
    </source>
</reference>
<proteinExistence type="predicted"/>
<protein>
    <recommendedName>
        <fullName evidence="1">PRTase-CE domain-containing protein</fullName>
    </recommendedName>
</protein>
<sequence length="346" mass="39036">MAKRTNLMEAIANTIQSYRKGEIPVPTVDHVDRWISQFTPENQLPMLQEFSDVIESSFITHESFVRFLGGLMNNAALTGKTPKDFWSKVNFLRVQKDGVSQRAMLKLMAVQLKDTFGLDLAKCGADDGDFMYLDDIMCTGSRVGNDIVDWIKNDAPKECRLHIVLAVTHTTGEYYLRNTRLENAKKEAGKQGIKITVWRALELENTVYWNRNADVYWPSELPNLETVKSYAANGKFPFKPRELGGKSKIFKSEEGRKILEAEFLLAGMKIRSHHSTPKDSLRPLGFGPFGIGFGSTLVTYRNCPNTAPLAVWWGDGGASNTALQWYPLLPRKTYSSAENVFSKCFD</sequence>